<gene>
    <name evidence="1" type="ORF">SPPYR_2499</name>
</gene>
<reference evidence="1" key="1">
    <citation type="submission" date="2016-03" db="EMBL/GenBank/DDBJ databases">
        <authorList>
            <person name="Ploux O."/>
        </authorList>
    </citation>
    <scope>NUCLEOTIDE SEQUENCE</scope>
    <source>
        <strain evidence="1">UC10</strain>
    </source>
</reference>
<accession>A0A1Y5PUE2</accession>
<sequence length="88" mass="9878">MLYNPCCFGTDNAFFVDSALLFPLSDRQTRLTELPRSQSFGLLGYSEGEWGVSVAGARTRNGKEREAYVCPNGPCQALRLHLRRGDHR</sequence>
<dbReference type="EMBL" id="LT598653">
    <property type="protein sequence ID" value="SBV33619.1"/>
    <property type="molecule type" value="Genomic_DNA"/>
</dbReference>
<name>A0A1Y5PUE2_9SPHN</name>
<evidence type="ECO:0000313" key="1">
    <source>
        <dbReference type="EMBL" id="SBV33619.1"/>
    </source>
</evidence>
<dbReference type="AlphaFoldDB" id="A0A1Y5PUE2"/>
<proteinExistence type="predicted"/>
<dbReference type="KEGG" id="sphu:SPPYR_2499"/>
<organism evidence="1">
    <name type="scientific">uncultured Sphingopyxis sp</name>
    <dbReference type="NCBI Taxonomy" id="310581"/>
    <lineage>
        <taxon>Bacteria</taxon>
        <taxon>Pseudomonadati</taxon>
        <taxon>Pseudomonadota</taxon>
        <taxon>Alphaproteobacteria</taxon>
        <taxon>Sphingomonadales</taxon>
        <taxon>Sphingomonadaceae</taxon>
        <taxon>Sphingopyxis</taxon>
        <taxon>environmental samples</taxon>
    </lineage>
</organism>
<protein>
    <submittedName>
        <fullName evidence="1">Uncharacterized protein</fullName>
    </submittedName>
</protein>